<dbReference type="InterPro" id="IPR013740">
    <property type="entry name" value="Redoxin"/>
</dbReference>
<dbReference type="InterPro" id="IPR013766">
    <property type="entry name" value="Thioredoxin_domain"/>
</dbReference>
<dbReference type="GO" id="GO:0030313">
    <property type="term" value="C:cell envelope"/>
    <property type="evidence" value="ECO:0007669"/>
    <property type="project" value="UniProtKB-SubCell"/>
</dbReference>
<dbReference type="PANTHER" id="PTHR42852">
    <property type="entry name" value="THIOL:DISULFIDE INTERCHANGE PROTEIN DSBE"/>
    <property type="match status" value="1"/>
</dbReference>
<accession>A0A1Y2PBX5</accession>
<dbReference type="Pfam" id="PF08534">
    <property type="entry name" value="Redoxin"/>
    <property type="match status" value="1"/>
</dbReference>
<evidence type="ECO:0000313" key="7">
    <source>
        <dbReference type="Proteomes" id="UP000194221"/>
    </source>
</evidence>
<dbReference type="CDD" id="cd02966">
    <property type="entry name" value="TlpA_like_family"/>
    <property type="match status" value="1"/>
</dbReference>
<dbReference type="GO" id="GO:0016491">
    <property type="term" value="F:oxidoreductase activity"/>
    <property type="evidence" value="ECO:0007669"/>
    <property type="project" value="InterPro"/>
</dbReference>
<dbReference type="Proteomes" id="UP000194221">
    <property type="component" value="Unassembled WGS sequence"/>
</dbReference>
<dbReference type="RefSeq" id="WP_086031317.1">
    <property type="nucleotide sequence ID" value="NZ_LAPZ01000013.1"/>
</dbReference>
<evidence type="ECO:0000259" key="5">
    <source>
        <dbReference type="PROSITE" id="PS51352"/>
    </source>
</evidence>
<dbReference type="Gene3D" id="3.40.30.10">
    <property type="entry name" value="Glutaredoxin"/>
    <property type="match status" value="1"/>
</dbReference>
<name>A0A1Y2PBX5_9FLAO</name>
<evidence type="ECO:0000313" key="6">
    <source>
        <dbReference type="EMBL" id="OSY87287.1"/>
    </source>
</evidence>
<dbReference type="InParanoid" id="A0A1Y2PBX5"/>
<dbReference type="PROSITE" id="PS51352">
    <property type="entry name" value="THIOREDOXIN_2"/>
    <property type="match status" value="1"/>
</dbReference>
<comment type="caution">
    <text evidence="6">The sequence shown here is derived from an EMBL/GenBank/DDBJ whole genome shotgun (WGS) entry which is preliminary data.</text>
</comment>
<keyword evidence="4" id="KW-0676">Redox-active center</keyword>
<evidence type="ECO:0000256" key="4">
    <source>
        <dbReference type="ARBA" id="ARBA00023284"/>
    </source>
</evidence>
<dbReference type="AlphaFoldDB" id="A0A1Y2PBX5"/>
<gene>
    <name evidence="6" type="ORF">WH52_12580</name>
</gene>
<keyword evidence="2" id="KW-0201">Cytochrome c-type biogenesis</keyword>
<keyword evidence="7" id="KW-1185">Reference proteome</keyword>
<dbReference type="InterPro" id="IPR050553">
    <property type="entry name" value="Thioredoxin_ResA/DsbE_sf"/>
</dbReference>
<comment type="subcellular location">
    <subcellularLocation>
        <location evidence="1">Cell envelope</location>
    </subcellularLocation>
</comment>
<dbReference type="EMBL" id="LAPZ01000013">
    <property type="protein sequence ID" value="OSY87287.1"/>
    <property type="molecule type" value="Genomic_DNA"/>
</dbReference>
<dbReference type="PROSITE" id="PS51257">
    <property type="entry name" value="PROKAR_LIPOPROTEIN"/>
    <property type="match status" value="1"/>
</dbReference>
<organism evidence="6 7">
    <name type="scientific">Tenacibaculum holothuriorum</name>
    <dbReference type="NCBI Taxonomy" id="1635173"/>
    <lineage>
        <taxon>Bacteria</taxon>
        <taxon>Pseudomonadati</taxon>
        <taxon>Bacteroidota</taxon>
        <taxon>Flavobacteriia</taxon>
        <taxon>Flavobacteriales</taxon>
        <taxon>Flavobacteriaceae</taxon>
        <taxon>Tenacibaculum</taxon>
    </lineage>
</organism>
<keyword evidence="3" id="KW-1015">Disulfide bond</keyword>
<dbReference type="PANTHER" id="PTHR42852:SF6">
    <property type="entry name" value="THIOL:DISULFIDE INTERCHANGE PROTEIN DSBE"/>
    <property type="match status" value="1"/>
</dbReference>
<protein>
    <recommendedName>
        <fullName evidence="5">Thioredoxin domain-containing protein</fullName>
    </recommendedName>
</protein>
<evidence type="ECO:0000256" key="3">
    <source>
        <dbReference type="ARBA" id="ARBA00023157"/>
    </source>
</evidence>
<feature type="domain" description="Thioredoxin" evidence="5">
    <location>
        <begin position="23"/>
        <end position="162"/>
    </location>
</feature>
<dbReference type="SUPFAM" id="SSF52833">
    <property type="entry name" value="Thioredoxin-like"/>
    <property type="match status" value="1"/>
</dbReference>
<dbReference type="OrthoDB" id="1098640at2"/>
<dbReference type="GO" id="GO:0017004">
    <property type="term" value="P:cytochrome complex assembly"/>
    <property type="evidence" value="ECO:0007669"/>
    <property type="project" value="UniProtKB-KW"/>
</dbReference>
<evidence type="ECO:0000256" key="2">
    <source>
        <dbReference type="ARBA" id="ARBA00022748"/>
    </source>
</evidence>
<evidence type="ECO:0000256" key="1">
    <source>
        <dbReference type="ARBA" id="ARBA00004196"/>
    </source>
</evidence>
<reference evidence="6 7" key="1">
    <citation type="submission" date="2015-03" db="EMBL/GenBank/DDBJ databases">
        <title>Genome sequence of Tenacibaculum sp. S2-2, isolated from intestinal microbiota of sea cucumber, Apostichopus japonicas.</title>
        <authorList>
            <person name="Shao Z."/>
            <person name="Wang L."/>
            <person name="Li X."/>
        </authorList>
    </citation>
    <scope>NUCLEOTIDE SEQUENCE [LARGE SCALE GENOMIC DNA]</scope>
    <source>
        <strain evidence="6 7">S2-2</strain>
    </source>
</reference>
<sequence>MNRVLFLLLPFLFLACSREVPNQFSKEALHDVFITTQKKNIEFKEILSKYKGKKILISVWASWCPDCIEALPEEEKLQQEFKDVIYLHLSLDRSFDSWLKGIKRLEVKGEHYLIQSGWKGAFGNFLNLGWIPRYMVINEKGKIVLFKATRPTDKLIKQSLEK</sequence>
<dbReference type="InterPro" id="IPR036249">
    <property type="entry name" value="Thioredoxin-like_sf"/>
</dbReference>
<proteinExistence type="predicted"/>
<dbReference type="STRING" id="1635173.WH52_12580"/>